<dbReference type="EMBL" id="LN906597">
    <property type="protein sequence ID" value="CUT17939.1"/>
    <property type="molecule type" value="Genomic_DNA"/>
</dbReference>
<gene>
    <name evidence="2" type="ORF">Ark11_1126</name>
</gene>
<feature type="transmembrane region" description="Helical" evidence="1">
    <location>
        <begin position="12"/>
        <end position="34"/>
    </location>
</feature>
<keyword evidence="1" id="KW-0472">Membrane</keyword>
<keyword evidence="1" id="KW-1133">Transmembrane helix</keyword>
<reference evidence="3" key="1">
    <citation type="submission" date="2015-11" db="EMBL/GenBank/DDBJ databases">
        <authorList>
            <person name="Seth-Smith H.M.B."/>
        </authorList>
    </citation>
    <scope>NUCLEOTIDE SEQUENCE [LARGE SCALE GENOMIC DNA]</scope>
    <source>
        <strain evidence="3">2013Ark11</strain>
    </source>
</reference>
<accession>A0A0S4M2E1</accession>
<organism evidence="2 3">
    <name type="scientific">Candidatus Ichthyocystis hellenicum</name>
    <dbReference type="NCBI Taxonomy" id="1561003"/>
    <lineage>
        <taxon>Bacteria</taxon>
        <taxon>Pseudomonadati</taxon>
        <taxon>Pseudomonadota</taxon>
        <taxon>Betaproteobacteria</taxon>
        <taxon>Burkholderiales</taxon>
        <taxon>Candidatus Ichthyocystis</taxon>
    </lineage>
</organism>
<evidence type="ECO:0000313" key="2">
    <source>
        <dbReference type="EMBL" id="CUT17939.1"/>
    </source>
</evidence>
<proteinExistence type="predicted"/>
<evidence type="ECO:0000313" key="3">
    <source>
        <dbReference type="Proteomes" id="UP000198651"/>
    </source>
</evidence>
<dbReference type="Proteomes" id="UP000198651">
    <property type="component" value="Chromosome I"/>
</dbReference>
<keyword evidence="3" id="KW-1185">Reference proteome</keyword>
<protein>
    <submittedName>
        <fullName evidence="2">Putative membrane protein</fullName>
    </submittedName>
</protein>
<sequence>MRCCRVVIQGLFYSTNVFILGDFALITICIEAFVRCCFLW</sequence>
<evidence type="ECO:0000256" key="1">
    <source>
        <dbReference type="SAM" id="Phobius"/>
    </source>
</evidence>
<keyword evidence="1" id="KW-0812">Transmembrane</keyword>
<dbReference type="AlphaFoldDB" id="A0A0S4M2E1"/>
<name>A0A0S4M2E1_9BURK</name>